<feature type="signal peptide" evidence="1">
    <location>
        <begin position="1"/>
        <end position="18"/>
    </location>
</feature>
<organism evidence="3 4">
    <name type="scientific">Butyricimonas virosa</name>
    <dbReference type="NCBI Taxonomy" id="544645"/>
    <lineage>
        <taxon>Bacteria</taxon>
        <taxon>Pseudomonadati</taxon>
        <taxon>Bacteroidota</taxon>
        <taxon>Bacteroidia</taxon>
        <taxon>Bacteroidales</taxon>
        <taxon>Odoribacteraceae</taxon>
        <taxon>Butyricimonas</taxon>
    </lineage>
</organism>
<reference evidence="3 4" key="1">
    <citation type="submission" date="2018-08" db="EMBL/GenBank/DDBJ databases">
        <title>A genome reference for cultivated species of the human gut microbiota.</title>
        <authorList>
            <person name="Zou Y."/>
            <person name="Xue W."/>
            <person name="Luo G."/>
        </authorList>
    </citation>
    <scope>NUCLEOTIDE SEQUENCE [LARGE SCALE GENOMIC DNA]</scope>
    <source>
        <strain evidence="3 4">AF34-33</strain>
    </source>
</reference>
<evidence type="ECO:0000313" key="4">
    <source>
        <dbReference type="Proteomes" id="UP000286038"/>
    </source>
</evidence>
<dbReference type="PROSITE" id="PS51352">
    <property type="entry name" value="THIOREDOXIN_2"/>
    <property type="match status" value="1"/>
</dbReference>
<dbReference type="AlphaFoldDB" id="A0A415QQ49"/>
<dbReference type="EMBL" id="QRPV01000002">
    <property type="protein sequence ID" value="RHM46803.1"/>
    <property type="molecule type" value="Genomic_DNA"/>
</dbReference>
<dbReference type="Gene3D" id="3.40.30.10">
    <property type="entry name" value="Glutaredoxin"/>
    <property type="match status" value="1"/>
</dbReference>
<gene>
    <name evidence="3" type="ORF">DWZ68_02205</name>
</gene>
<keyword evidence="1" id="KW-0732">Signal</keyword>
<proteinExistence type="predicted"/>
<dbReference type="Proteomes" id="UP000286038">
    <property type="component" value="Unassembled WGS sequence"/>
</dbReference>
<comment type="caution">
    <text evidence="3">The sequence shown here is derived from an EMBL/GenBank/DDBJ whole genome shotgun (WGS) entry which is preliminary data.</text>
</comment>
<evidence type="ECO:0000256" key="1">
    <source>
        <dbReference type="SAM" id="SignalP"/>
    </source>
</evidence>
<feature type="chain" id="PRO_5019212185" description="Thioredoxin domain-containing protein" evidence="1">
    <location>
        <begin position="19"/>
        <end position="171"/>
    </location>
</feature>
<feature type="domain" description="Thioredoxin" evidence="2">
    <location>
        <begin position="33"/>
        <end position="169"/>
    </location>
</feature>
<name>A0A415QQ49_9BACT</name>
<sequence length="171" mass="19805">MKVLSLFIGLFVTIFCNAQTEQEESIDSLRPPTLFGQVAPEYPVLQWINKECKTSNEKLTLLYFWSVRNPMAAYVDIPRFNKFVKEFGDQLNIIGLSPDSPEFITDIEPTLEFPYAYAPEAFTNFGIKIFGYCYILDPQGIVIYEGFPLLEGETITEKLLKKLIRKHYKRK</sequence>
<dbReference type="RefSeq" id="WP_118448464.1">
    <property type="nucleotide sequence ID" value="NZ_CABJDM010000002.1"/>
</dbReference>
<dbReference type="InterPro" id="IPR013766">
    <property type="entry name" value="Thioredoxin_domain"/>
</dbReference>
<dbReference type="InterPro" id="IPR036249">
    <property type="entry name" value="Thioredoxin-like_sf"/>
</dbReference>
<evidence type="ECO:0000259" key="2">
    <source>
        <dbReference type="PROSITE" id="PS51352"/>
    </source>
</evidence>
<protein>
    <recommendedName>
        <fullName evidence="2">Thioredoxin domain-containing protein</fullName>
    </recommendedName>
</protein>
<dbReference type="SUPFAM" id="SSF52833">
    <property type="entry name" value="Thioredoxin-like"/>
    <property type="match status" value="1"/>
</dbReference>
<evidence type="ECO:0000313" key="3">
    <source>
        <dbReference type="EMBL" id="RHM46803.1"/>
    </source>
</evidence>
<accession>A0A415QQ49</accession>